<keyword evidence="3 7" id="KW-0285">Flavoprotein</keyword>
<dbReference type="InterPro" id="IPR006091">
    <property type="entry name" value="Acyl-CoA_Oxase/DH_mid-dom"/>
</dbReference>
<feature type="domain" description="Acyl-CoA oxidase/dehydrogenase middle" evidence="10">
    <location>
        <begin position="143"/>
        <end position="236"/>
    </location>
</feature>
<reference evidence="14" key="1">
    <citation type="submission" date="2011-11" db="EMBL/GenBank/DDBJ databases">
        <title>Complete sequence of Desulfosporosinus orientis DSM 765.</title>
        <authorList>
            <person name="Lucas S."/>
            <person name="Han J."/>
            <person name="Lapidus A."/>
            <person name="Cheng J.-F."/>
            <person name="Goodwin L."/>
            <person name="Pitluck S."/>
            <person name="Peters L."/>
            <person name="Ovchinnikova G."/>
            <person name="Teshima H."/>
            <person name="Detter J.C."/>
            <person name="Han C."/>
            <person name="Tapia R."/>
            <person name="Land M."/>
            <person name="Hauser L."/>
            <person name="Kyrpides N."/>
            <person name="Ivanova N."/>
            <person name="Pagani I."/>
            <person name="Pester M."/>
            <person name="Spring S."/>
            <person name="Ollivier B."/>
            <person name="Rattei T."/>
            <person name="Klenk H.-P."/>
            <person name="Wagner M."/>
            <person name="Loy A."/>
            <person name="Woyke T."/>
        </authorList>
    </citation>
    <scope>NUCLEOTIDE SEQUENCE [LARGE SCALE GENOMIC DNA]</scope>
    <source>
        <strain evidence="14">ATCC 19365 / DSM 765 / NCIMB 8382 / VKM B-1628</strain>
    </source>
</reference>
<dbReference type="InterPro" id="IPR009075">
    <property type="entry name" value="AcylCo_DH/oxidase_C"/>
</dbReference>
<dbReference type="RefSeq" id="WP_014184213.1">
    <property type="nucleotide sequence ID" value="NC_016584.1"/>
</dbReference>
<dbReference type="PROSITE" id="PS00073">
    <property type="entry name" value="ACYL_COA_DH_2"/>
    <property type="match status" value="1"/>
</dbReference>
<dbReference type="SUPFAM" id="SSF47203">
    <property type="entry name" value="Acyl-CoA dehydrogenase C-terminal domain-like"/>
    <property type="match status" value="1"/>
</dbReference>
<feature type="coiled-coil region" evidence="8">
    <location>
        <begin position="42"/>
        <end position="69"/>
    </location>
</feature>
<evidence type="ECO:0000256" key="8">
    <source>
        <dbReference type="SAM" id="Coils"/>
    </source>
</evidence>
<dbReference type="SUPFAM" id="SSF56645">
    <property type="entry name" value="Acyl-CoA dehydrogenase NM domain-like"/>
    <property type="match status" value="1"/>
</dbReference>
<proteinExistence type="inferred from homology"/>
<dbReference type="GO" id="GO:0003995">
    <property type="term" value="F:acyl-CoA dehydrogenase activity"/>
    <property type="evidence" value="ECO:0007669"/>
    <property type="project" value="InterPro"/>
</dbReference>
<comment type="similarity">
    <text evidence="2 7">Belongs to the acyl-CoA dehydrogenase family.</text>
</comment>
<evidence type="ECO:0000256" key="6">
    <source>
        <dbReference type="ARBA" id="ARBA00052546"/>
    </source>
</evidence>
<keyword evidence="14" id="KW-1185">Reference proteome</keyword>
<dbReference type="STRING" id="768706.Desor_1755"/>
<evidence type="ECO:0000259" key="11">
    <source>
        <dbReference type="Pfam" id="PF02771"/>
    </source>
</evidence>
<dbReference type="KEGG" id="dor:Desor_1755"/>
<dbReference type="InterPro" id="IPR009100">
    <property type="entry name" value="AcylCoA_DH/oxidase_NM_dom_sf"/>
</dbReference>
<keyword evidence="8" id="KW-0175">Coiled coil</keyword>
<dbReference type="InterPro" id="IPR037069">
    <property type="entry name" value="AcylCoA_DH/ox_N_sf"/>
</dbReference>
<comment type="catalytic activity">
    <reaction evidence="6">
        <text>a 2,3-saturated acyl-CoA + A = a 2,3-dehydroacyl-CoA + AH2</text>
        <dbReference type="Rhea" id="RHEA:48608"/>
        <dbReference type="ChEBI" id="CHEBI:13193"/>
        <dbReference type="ChEBI" id="CHEBI:17499"/>
        <dbReference type="ChEBI" id="CHEBI:60015"/>
        <dbReference type="ChEBI" id="CHEBI:65111"/>
    </reaction>
</comment>
<dbReference type="InterPro" id="IPR006089">
    <property type="entry name" value="Acyl-CoA_DH_CS"/>
</dbReference>
<evidence type="ECO:0000259" key="9">
    <source>
        <dbReference type="Pfam" id="PF00441"/>
    </source>
</evidence>
<evidence type="ECO:0000256" key="1">
    <source>
        <dbReference type="ARBA" id="ARBA00001974"/>
    </source>
</evidence>
<protein>
    <submittedName>
        <fullName evidence="13">Acyl-CoA dehydrogenase</fullName>
    </submittedName>
</protein>
<dbReference type="Pfam" id="PF02771">
    <property type="entry name" value="Acyl-CoA_dh_N"/>
    <property type="match status" value="1"/>
</dbReference>
<feature type="domain" description="Acyl-CoA dehydrogenase-like C-terminal" evidence="12">
    <location>
        <begin position="454"/>
        <end position="555"/>
    </location>
</feature>
<dbReference type="Gene3D" id="1.20.140.10">
    <property type="entry name" value="Butyryl-CoA Dehydrogenase, subunit A, domain 3"/>
    <property type="match status" value="2"/>
</dbReference>
<dbReference type="AlphaFoldDB" id="G7W618"/>
<evidence type="ECO:0000256" key="7">
    <source>
        <dbReference type="RuleBase" id="RU362125"/>
    </source>
</evidence>
<evidence type="ECO:0000313" key="13">
    <source>
        <dbReference type="EMBL" id="AET67394.1"/>
    </source>
</evidence>
<dbReference type="GO" id="GO:0050660">
    <property type="term" value="F:flavin adenine dinucleotide binding"/>
    <property type="evidence" value="ECO:0007669"/>
    <property type="project" value="InterPro"/>
</dbReference>
<accession>G7W618</accession>
<dbReference type="InterPro" id="IPR049426">
    <property type="entry name" value="Acyl-CoA-dh-like_C"/>
</dbReference>
<dbReference type="PANTHER" id="PTHR43884:SF12">
    <property type="entry name" value="ISOVALERYL-COA DEHYDROGENASE, MITOCHONDRIAL-RELATED"/>
    <property type="match status" value="1"/>
</dbReference>
<comment type="cofactor">
    <cofactor evidence="1 7">
        <name>FAD</name>
        <dbReference type="ChEBI" id="CHEBI:57692"/>
    </cofactor>
</comment>
<evidence type="ECO:0000256" key="4">
    <source>
        <dbReference type="ARBA" id="ARBA00022827"/>
    </source>
</evidence>
<evidence type="ECO:0000313" key="14">
    <source>
        <dbReference type="Proteomes" id="UP000006346"/>
    </source>
</evidence>
<feature type="domain" description="Acyl-CoA dehydrogenase/oxidase C-terminal" evidence="9">
    <location>
        <begin position="248"/>
        <end position="411"/>
    </location>
</feature>
<name>G7W618_DESOD</name>
<keyword evidence="4 7" id="KW-0274">FAD</keyword>
<dbReference type="Pfam" id="PF21263">
    <property type="entry name" value="Acyl-CoA-dh_C"/>
    <property type="match status" value="1"/>
</dbReference>
<dbReference type="HOGENOM" id="CLU_018204_3_3_9"/>
<evidence type="ECO:0000259" key="12">
    <source>
        <dbReference type="Pfam" id="PF21263"/>
    </source>
</evidence>
<evidence type="ECO:0000259" key="10">
    <source>
        <dbReference type="Pfam" id="PF02770"/>
    </source>
</evidence>
<organism evidence="13 14">
    <name type="scientific">Desulfosporosinus orientis (strain ATCC 19365 / DSM 765 / NCIMB 8382 / VKM B-1628 / Singapore I)</name>
    <name type="common">Desulfotomaculum orientis</name>
    <dbReference type="NCBI Taxonomy" id="768706"/>
    <lineage>
        <taxon>Bacteria</taxon>
        <taxon>Bacillati</taxon>
        <taxon>Bacillota</taxon>
        <taxon>Clostridia</taxon>
        <taxon>Eubacteriales</taxon>
        <taxon>Desulfitobacteriaceae</taxon>
        <taxon>Desulfosporosinus</taxon>
    </lineage>
</organism>
<dbReference type="PATRIC" id="fig|768706.3.peg.1761"/>
<keyword evidence="5 7" id="KW-0560">Oxidoreductase</keyword>
<evidence type="ECO:0000256" key="2">
    <source>
        <dbReference type="ARBA" id="ARBA00009347"/>
    </source>
</evidence>
<dbReference type="Gene3D" id="2.40.110.10">
    <property type="entry name" value="Butyryl-CoA Dehydrogenase, subunit A, domain 2"/>
    <property type="match status" value="1"/>
</dbReference>
<dbReference type="FunFam" id="1.20.140.10:FF:000019">
    <property type="entry name" value="Acyl-CoA dehydrogenase"/>
    <property type="match status" value="1"/>
</dbReference>
<dbReference type="PROSITE" id="PS00072">
    <property type="entry name" value="ACYL_COA_DH_1"/>
    <property type="match status" value="1"/>
</dbReference>
<dbReference type="InterPro" id="IPR013786">
    <property type="entry name" value="AcylCoA_DH/ox_N"/>
</dbReference>
<reference evidence="13 14" key="2">
    <citation type="journal article" date="2012" name="J. Bacteriol.">
        <title>Complete genome sequences of Desulfosporosinus orientis DSM765T, Desulfosporosinus youngiae DSM17734T, Desulfosporosinus meridiei DSM13257T, and Desulfosporosinus acidiphilus DSM22704T.</title>
        <authorList>
            <person name="Pester M."/>
            <person name="Brambilla E."/>
            <person name="Alazard D."/>
            <person name="Rattei T."/>
            <person name="Weinmaier T."/>
            <person name="Han J."/>
            <person name="Lucas S."/>
            <person name="Lapidus A."/>
            <person name="Cheng J.F."/>
            <person name="Goodwin L."/>
            <person name="Pitluck S."/>
            <person name="Peters L."/>
            <person name="Ovchinnikova G."/>
            <person name="Teshima H."/>
            <person name="Detter J.C."/>
            <person name="Han C.S."/>
            <person name="Tapia R."/>
            <person name="Land M.L."/>
            <person name="Hauser L."/>
            <person name="Kyrpides N.C."/>
            <person name="Ivanova N.N."/>
            <person name="Pagani I."/>
            <person name="Huntmann M."/>
            <person name="Wei C.L."/>
            <person name="Davenport K.W."/>
            <person name="Daligault H."/>
            <person name="Chain P.S."/>
            <person name="Chen A."/>
            <person name="Mavromatis K."/>
            <person name="Markowitz V."/>
            <person name="Szeto E."/>
            <person name="Mikhailova N."/>
            <person name="Pati A."/>
            <person name="Wagner M."/>
            <person name="Woyke T."/>
            <person name="Ollivier B."/>
            <person name="Klenk H.P."/>
            <person name="Spring S."/>
            <person name="Loy A."/>
        </authorList>
    </citation>
    <scope>NUCLEOTIDE SEQUENCE [LARGE SCALE GENOMIC DNA]</scope>
    <source>
        <strain evidence="14">ATCC 19365 / DSM 765 / NCIMB 8382 / VKM B-1628</strain>
    </source>
</reference>
<dbReference type="EMBL" id="CP003108">
    <property type="protein sequence ID" value="AET67394.1"/>
    <property type="molecule type" value="Genomic_DNA"/>
</dbReference>
<dbReference type="Gene3D" id="1.10.540.10">
    <property type="entry name" value="Acyl-CoA dehydrogenase/oxidase, N-terminal domain"/>
    <property type="match status" value="1"/>
</dbReference>
<dbReference type="InterPro" id="IPR046373">
    <property type="entry name" value="Acyl-CoA_Oxase/DH_mid-dom_sf"/>
</dbReference>
<dbReference type="InterPro" id="IPR036250">
    <property type="entry name" value="AcylCo_DH-like_C"/>
</dbReference>
<dbReference type="FunFam" id="1.10.540.10:FF:000001">
    <property type="entry name" value="Very long-chain-specific acyl-CoA dehydrogenase, mitochondrial"/>
    <property type="match status" value="1"/>
</dbReference>
<evidence type="ECO:0000256" key="3">
    <source>
        <dbReference type="ARBA" id="ARBA00022630"/>
    </source>
</evidence>
<dbReference type="Pfam" id="PF00441">
    <property type="entry name" value="Acyl-CoA_dh_1"/>
    <property type="match status" value="1"/>
</dbReference>
<dbReference type="Pfam" id="PF02770">
    <property type="entry name" value="Acyl-CoA_dh_M"/>
    <property type="match status" value="1"/>
</dbReference>
<evidence type="ECO:0000256" key="5">
    <source>
        <dbReference type="ARBA" id="ARBA00023002"/>
    </source>
</evidence>
<gene>
    <name evidence="13" type="ordered locus">Desor_1755</name>
</gene>
<dbReference type="OrthoDB" id="9802447at2"/>
<feature type="domain" description="Acyl-CoA dehydrogenase/oxidase N-terminal" evidence="11">
    <location>
        <begin position="29"/>
        <end position="139"/>
    </location>
</feature>
<dbReference type="PANTHER" id="PTHR43884">
    <property type="entry name" value="ACYL-COA DEHYDROGENASE"/>
    <property type="match status" value="1"/>
</dbReference>
<dbReference type="Proteomes" id="UP000006346">
    <property type="component" value="Chromosome"/>
</dbReference>
<sequence>MSGLPKGGSFLFGDTNPQDIFTPEDFSMEHNMIYRTAAGFVNDQVLTRMDDLEAKQEGLIRELLEAAGELGLNGADIAEEYGGLPMDKISTTIIAECMGRSGSFAMTQGGQTGIGSMPIVMFGTHEQKMKYLPGIASGEKVGAYALTEPGAGSDAMSAKTRAVLSEDGKYYILNGTKQFITNSAMGDIFIVYAKIDGDKFTAFIVDGDSPGLSTGAEEKKMGIKGSSTRSVILEDVKVPVENQLFEIGKGHVVAFNILNLGRYKLAANSVGNAKFALELSAAYANERKQFGVPIASFGLIKEKLAEMAMKIYAMESMVYRTGGLLENMMESLDLTGEDSGQVAAKGIEEYALECSMNKVFATEALGYAVDEGVQIHGGYGFSAEYTIERLYRDARIYRIFEGTNEINRTIIPVTLMRRAAKGDLPLQEAVQELKSKISADNPVREGVAGLVQAAKDIFLIAMGMSMEKYGKELPKHQEVVGKLANLAMQAFAMESAWLRGEKAAAKQGQSAAKLKLTMAAAYSYGTIGKMVCEAKEILAALTEGEELVNALITLERLAMYTPQNTVALRQEIAAAVSEAGKYVV</sequence>
<dbReference type="eggNOG" id="COG1960">
    <property type="taxonomic scope" value="Bacteria"/>
</dbReference>